<evidence type="ECO:0000256" key="5">
    <source>
        <dbReference type="ARBA" id="ARBA00036289"/>
    </source>
</evidence>
<keyword evidence="1" id="KW-0050">Antiport</keyword>
<evidence type="ECO:0000313" key="18">
    <source>
        <dbReference type="Proteomes" id="UP000710432"/>
    </source>
</evidence>
<comment type="catalytic activity">
    <reaction evidence="4">
        <text>dAMP(out) + phosphate(in) = dAMP(in) + phosphate(out)</text>
        <dbReference type="Rhea" id="RHEA:73687"/>
        <dbReference type="ChEBI" id="CHEBI:43474"/>
        <dbReference type="ChEBI" id="CHEBI:58245"/>
    </reaction>
</comment>
<comment type="catalytic activity">
    <reaction evidence="5">
        <text>3'-AMP(out) + phosphate(in) = 3'-AMP(in) + phosphate(out)</text>
        <dbReference type="Rhea" id="RHEA:73691"/>
        <dbReference type="ChEBI" id="CHEBI:43474"/>
        <dbReference type="ChEBI" id="CHEBI:60880"/>
    </reaction>
</comment>
<dbReference type="Gene3D" id="1.10.238.10">
    <property type="entry name" value="EF-hand"/>
    <property type="match status" value="1"/>
</dbReference>
<evidence type="ECO:0000256" key="4">
    <source>
        <dbReference type="ARBA" id="ARBA00036282"/>
    </source>
</evidence>
<dbReference type="InterPro" id="IPR018247">
    <property type="entry name" value="EF_Hand_1_Ca_BS"/>
</dbReference>
<dbReference type="GO" id="GO:0051503">
    <property type="term" value="P:adenine nucleotide transport"/>
    <property type="evidence" value="ECO:0007669"/>
    <property type="project" value="UniProtKB-ARBA"/>
</dbReference>
<dbReference type="GO" id="GO:0015297">
    <property type="term" value="F:antiporter activity"/>
    <property type="evidence" value="ECO:0007669"/>
    <property type="project" value="UniProtKB-KW"/>
</dbReference>
<keyword evidence="3" id="KW-0106">Calcium</keyword>
<accession>A0A8J6G0H2</accession>
<comment type="catalytic activity">
    <reaction evidence="6">
        <text>3'-AMP(in) + ADP(out) + H(+)(out) = 3'-AMP(out) + ADP(in) + H(+)(in)</text>
        <dbReference type="Rhea" id="RHEA:73679"/>
        <dbReference type="ChEBI" id="CHEBI:15378"/>
        <dbReference type="ChEBI" id="CHEBI:60880"/>
        <dbReference type="ChEBI" id="CHEBI:456216"/>
    </reaction>
</comment>
<evidence type="ECO:0000256" key="2">
    <source>
        <dbReference type="ARBA" id="ARBA00022723"/>
    </source>
</evidence>
<evidence type="ECO:0000256" key="7">
    <source>
        <dbReference type="ARBA" id="ARBA00036630"/>
    </source>
</evidence>
<evidence type="ECO:0000256" key="6">
    <source>
        <dbReference type="ARBA" id="ARBA00036310"/>
    </source>
</evidence>
<dbReference type="SMART" id="SM00054">
    <property type="entry name" value="EFh"/>
    <property type="match status" value="1"/>
</dbReference>
<dbReference type="PROSITE" id="PS00018">
    <property type="entry name" value="EF_HAND_1"/>
    <property type="match status" value="1"/>
</dbReference>
<dbReference type="AlphaFoldDB" id="A0A8J6G0H2"/>
<dbReference type="InterPro" id="IPR011992">
    <property type="entry name" value="EF-hand-dom_pair"/>
</dbReference>
<dbReference type="PROSITE" id="PS50222">
    <property type="entry name" value="EF_HAND_2"/>
    <property type="match status" value="1"/>
</dbReference>
<evidence type="ECO:0000256" key="9">
    <source>
        <dbReference type="ARBA" id="ARBA00047352"/>
    </source>
</evidence>
<protein>
    <submittedName>
        <fullName evidence="17">Calcium-binding mitochondrial carrier protein SCaMC-3</fullName>
    </submittedName>
</protein>
<comment type="caution">
    <text evidence="17">The sequence shown here is derived from an EMBL/GenBank/DDBJ whole genome shotgun (WGS) entry which is preliminary data.</text>
</comment>
<dbReference type="EMBL" id="JAATJU010025454">
    <property type="protein sequence ID" value="KAH0503651.1"/>
    <property type="molecule type" value="Genomic_DNA"/>
</dbReference>
<organism evidence="17 18">
    <name type="scientific">Microtus ochrogaster</name>
    <name type="common">Prairie vole</name>
    <dbReference type="NCBI Taxonomy" id="79684"/>
    <lineage>
        <taxon>Eukaryota</taxon>
        <taxon>Metazoa</taxon>
        <taxon>Chordata</taxon>
        <taxon>Craniata</taxon>
        <taxon>Vertebrata</taxon>
        <taxon>Euteleostomi</taxon>
        <taxon>Mammalia</taxon>
        <taxon>Eutheria</taxon>
        <taxon>Euarchontoglires</taxon>
        <taxon>Glires</taxon>
        <taxon>Rodentia</taxon>
        <taxon>Myomorpha</taxon>
        <taxon>Muroidea</taxon>
        <taxon>Cricetidae</taxon>
        <taxon>Arvicolinae</taxon>
        <taxon>Microtus</taxon>
    </lineage>
</organism>
<feature type="domain" description="EF-hand" evidence="16">
    <location>
        <begin position="9"/>
        <end position="44"/>
    </location>
</feature>
<keyword evidence="2" id="KW-0479">Metal-binding</keyword>
<evidence type="ECO:0000256" key="13">
    <source>
        <dbReference type="ARBA" id="ARBA00048844"/>
    </source>
</evidence>
<keyword evidence="1" id="KW-0813">Transport</keyword>
<comment type="catalytic activity">
    <reaction evidence="9">
        <text>ADP(out) + phosphate(in) + H(+)(out) = ADP(in) + phosphate(out) + H(+)(in)</text>
        <dbReference type="Rhea" id="RHEA:65844"/>
        <dbReference type="ChEBI" id="CHEBI:15378"/>
        <dbReference type="ChEBI" id="CHEBI:43474"/>
        <dbReference type="ChEBI" id="CHEBI:456216"/>
    </reaction>
</comment>
<comment type="catalytic activity">
    <reaction evidence="13">
        <text>dADP(out) + phosphate(in) + H(+)(out) = dADP(in) + phosphate(out) + H(+)(in)</text>
        <dbReference type="Rhea" id="RHEA:73695"/>
        <dbReference type="ChEBI" id="CHEBI:15378"/>
        <dbReference type="ChEBI" id="CHEBI:43474"/>
        <dbReference type="ChEBI" id="CHEBI:57667"/>
    </reaction>
</comment>
<evidence type="ECO:0000256" key="12">
    <source>
        <dbReference type="ARBA" id="ARBA00048804"/>
    </source>
</evidence>
<proteinExistence type="predicted"/>
<evidence type="ECO:0000256" key="15">
    <source>
        <dbReference type="SAM" id="MobiDB-lite"/>
    </source>
</evidence>
<feature type="region of interest" description="Disordered" evidence="15">
    <location>
        <begin position="37"/>
        <end position="66"/>
    </location>
</feature>
<comment type="catalytic activity">
    <reaction evidence="10">
        <text>phosphate(in) + ATP(out) + 2 H(+)(out) = phosphate(out) + ATP(in) + 2 H(+)(in)</text>
        <dbReference type="Rhea" id="RHEA:72035"/>
        <dbReference type="ChEBI" id="CHEBI:15378"/>
        <dbReference type="ChEBI" id="CHEBI:30616"/>
        <dbReference type="ChEBI" id="CHEBI:43474"/>
    </reaction>
</comment>
<name>A0A8J6G0H2_MICOH</name>
<sequence length="106" mass="11750">MRGGSGDAERRQRWSRLFEELDSNKDGRVDVHELRQGLARLGGGDPDGAQQGISSEGDADPDGGLSLEEFTRYLQEREQRLLLMFHSLDRNQDGEMGSKLGDGQMG</sequence>
<dbReference type="Proteomes" id="UP000710432">
    <property type="component" value="Unassembled WGS sequence"/>
</dbReference>
<evidence type="ECO:0000256" key="10">
    <source>
        <dbReference type="ARBA" id="ARBA00048314"/>
    </source>
</evidence>
<evidence type="ECO:0000256" key="3">
    <source>
        <dbReference type="ARBA" id="ARBA00022837"/>
    </source>
</evidence>
<dbReference type="SUPFAM" id="SSF47473">
    <property type="entry name" value="EF-hand"/>
    <property type="match status" value="1"/>
</dbReference>
<dbReference type="GO" id="GO:0005737">
    <property type="term" value="C:cytoplasm"/>
    <property type="evidence" value="ECO:0007669"/>
    <property type="project" value="UniProtKB-ARBA"/>
</dbReference>
<comment type="catalytic activity">
    <reaction evidence="12">
        <text>Mg(2+)(in) + ADP(out) + ATP(in) + H(+)(out) = Mg(2+)(out) + ADP(in) + ATP(out) + H(+)(in)</text>
        <dbReference type="Rhea" id="RHEA:73659"/>
        <dbReference type="ChEBI" id="CHEBI:15378"/>
        <dbReference type="ChEBI" id="CHEBI:18420"/>
        <dbReference type="ChEBI" id="CHEBI:30616"/>
        <dbReference type="ChEBI" id="CHEBI:456216"/>
    </reaction>
</comment>
<evidence type="ECO:0000256" key="14">
    <source>
        <dbReference type="ARBA" id="ARBA00049234"/>
    </source>
</evidence>
<gene>
    <name evidence="17" type="ORF">LTLLF_186990</name>
</gene>
<dbReference type="FunFam" id="1.10.238.10:FF:000190">
    <property type="entry name" value="calcium-binding mitochondrial carrier protein SCaMC-3 isoform X2"/>
    <property type="match status" value="1"/>
</dbReference>
<evidence type="ECO:0000256" key="11">
    <source>
        <dbReference type="ARBA" id="ARBA00048433"/>
    </source>
</evidence>
<evidence type="ECO:0000259" key="16">
    <source>
        <dbReference type="PROSITE" id="PS50222"/>
    </source>
</evidence>
<comment type="catalytic activity">
    <reaction evidence="14">
        <text>dADP(in) + ADP(out) = dADP(out) + ADP(in)</text>
        <dbReference type="Rhea" id="RHEA:72855"/>
        <dbReference type="ChEBI" id="CHEBI:57667"/>
        <dbReference type="ChEBI" id="CHEBI:456216"/>
    </reaction>
</comment>
<dbReference type="InterPro" id="IPR002048">
    <property type="entry name" value="EF_hand_dom"/>
</dbReference>
<evidence type="ECO:0000256" key="1">
    <source>
        <dbReference type="ARBA" id="ARBA00022449"/>
    </source>
</evidence>
<comment type="catalytic activity">
    <reaction evidence="11">
        <text>dAMP(in) + ADP(out) + H(+)(out) = dAMP(out) + ADP(in) + H(+)(in)</text>
        <dbReference type="Rhea" id="RHEA:73675"/>
        <dbReference type="ChEBI" id="CHEBI:15378"/>
        <dbReference type="ChEBI" id="CHEBI:58245"/>
        <dbReference type="ChEBI" id="CHEBI:456216"/>
    </reaction>
</comment>
<reference evidence="17" key="1">
    <citation type="submission" date="2020-03" db="EMBL/GenBank/DDBJ databases">
        <title>Studies in the Genomics of Life Span.</title>
        <authorList>
            <person name="Glass D."/>
        </authorList>
    </citation>
    <scope>NUCLEOTIDE SEQUENCE</scope>
    <source>
        <strain evidence="17">LTLLF</strain>
        <tissue evidence="17">Muscle</tissue>
    </source>
</reference>
<evidence type="ECO:0000313" key="17">
    <source>
        <dbReference type="EMBL" id="KAH0503651.1"/>
    </source>
</evidence>
<evidence type="ECO:0000256" key="8">
    <source>
        <dbReference type="ARBA" id="ARBA00036908"/>
    </source>
</evidence>
<dbReference type="GO" id="GO:0005509">
    <property type="term" value="F:calcium ion binding"/>
    <property type="evidence" value="ECO:0007669"/>
    <property type="project" value="InterPro"/>
</dbReference>
<comment type="catalytic activity">
    <reaction evidence="7">
        <text>ADP(out) + diphosphate(in) = ADP(in) + diphosphate(out)</text>
        <dbReference type="Rhea" id="RHEA:73671"/>
        <dbReference type="ChEBI" id="CHEBI:33019"/>
        <dbReference type="ChEBI" id="CHEBI:456216"/>
    </reaction>
</comment>
<comment type="catalytic activity">
    <reaction evidence="8">
        <text>AMP(out) + phosphate(in) = AMP(in) + phosphate(out)</text>
        <dbReference type="Rhea" id="RHEA:70259"/>
        <dbReference type="ChEBI" id="CHEBI:43474"/>
        <dbReference type="ChEBI" id="CHEBI:456215"/>
    </reaction>
</comment>
<dbReference type="Pfam" id="PF13499">
    <property type="entry name" value="EF-hand_7"/>
    <property type="match status" value="1"/>
</dbReference>